<accession>A0A1Y0AZR8</accession>
<evidence type="ECO:0000313" key="1">
    <source>
        <dbReference type="EMBL" id="ART30640.1"/>
    </source>
</evidence>
<geneLocation type="mitochondrion" evidence="1"/>
<organism evidence="1">
    <name type="scientific">Utricularia reniformis</name>
    <dbReference type="NCBI Taxonomy" id="192314"/>
    <lineage>
        <taxon>Eukaryota</taxon>
        <taxon>Viridiplantae</taxon>
        <taxon>Streptophyta</taxon>
        <taxon>Embryophyta</taxon>
        <taxon>Tracheophyta</taxon>
        <taxon>Spermatophyta</taxon>
        <taxon>Magnoliopsida</taxon>
        <taxon>eudicotyledons</taxon>
        <taxon>Gunneridae</taxon>
        <taxon>Pentapetalae</taxon>
        <taxon>asterids</taxon>
        <taxon>lamiids</taxon>
        <taxon>Lamiales</taxon>
        <taxon>Lentibulariaceae</taxon>
        <taxon>Utricularia</taxon>
    </lineage>
</organism>
<keyword evidence="1" id="KW-0496">Mitochondrion</keyword>
<dbReference type="EMBL" id="KY774314">
    <property type="protein sequence ID" value="ART30640.1"/>
    <property type="molecule type" value="Genomic_DNA"/>
</dbReference>
<proteinExistence type="predicted"/>
<sequence>MLLVCLHSLLLIVTLVSFPFLRVAHPLARQQASSLVLMQRGQCNHSARP</sequence>
<protein>
    <submittedName>
        <fullName evidence="1">Uncharacterized protein</fullName>
    </submittedName>
</protein>
<reference evidence="1" key="1">
    <citation type="submission" date="2017-03" db="EMBL/GenBank/DDBJ databases">
        <title>The mitochondrial genome of the carnivorous plant Utricularia reniformis (Lentibulariaceae): structure, comparative analysis and evolutionary landmarks.</title>
        <authorList>
            <person name="Silva S.R."/>
            <person name="Alvarenga D.O."/>
            <person name="Michael T.P."/>
            <person name="Miranda V.F.O."/>
            <person name="Varani A.M."/>
        </authorList>
    </citation>
    <scope>NUCLEOTIDE SEQUENCE</scope>
</reference>
<name>A0A1Y0AZR8_9LAMI</name>
<gene>
    <name evidence="1" type="ORF">AEK19_MT0368</name>
</gene>
<dbReference type="AlphaFoldDB" id="A0A1Y0AZR8"/>